<evidence type="ECO:0000256" key="8">
    <source>
        <dbReference type="SAM" id="Phobius"/>
    </source>
</evidence>
<feature type="transmembrane region" description="Helical" evidence="8">
    <location>
        <begin position="168"/>
        <end position="190"/>
    </location>
</feature>
<proteinExistence type="inferred from homology"/>
<comment type="subcellular location">
    <subcellularLocation>
        <location evidence="1">Cell membrane</location>
        <topology evidence="1">Multi-pass membrane protein</topology>
    </subcellularLocation>
</comment>
<evidence type="ECO:0000259" key="9">
    <source>
        <dbReference type="Pfam" id="PF00924"/>
    </source>
</evidence>
<dbReference type="SUPFAM" id="SSF82689">
    <property type="entry name" value="Mechanosensitive channel protein MscS (YggB), C-terminal domain"/>
    <property type="match status" value="1"/>
</dbReference>
<protein>
    <submittedName>
        <fullName evidence="12">Mechanosensitive ion channel protein MscS</fullName>
    </submittedName>
</protein>
<feature type="transmembrane region" description="Helical" evidence="8">
    <location>
        <begin position="137"/>
        <end position="156"/>
    </location>
</feature>
<evidence type="ECO:0000256" key="2">
    <source>
        <dbReference type="ARBA" id="ARBA00008017"/>
    </source>
</evidence>
<feature type="transmembrane region" description="Helical" evidence="8">
    <location>
        <begin position="47"/>
        <end position="66"/>
    </location>
</feature>
<comment type="caution">
    <text evidence="12">The sequence shown here is derived from an EMBL/GenBank/DDBJ whole genome shotgun (WGS) entry which is preliminary data.</text>
</comment>
<dbReference type="InterPro" id="IPR006685">
    <property type="entry name" value="MscS_channel_2nd"/>
</dbReference>
<dbReference type="InterPro" id="IPR010920">
    <property type="entry name" value="LSM_dom_sf"/>
</dbReference>
<dbReference type="Gene3D" id="1.10.287.1260">
    <property type="match status" value="1"/>
</dbReference>
<comment type="similarity">
    <text evidence="2">Belongs to the MscS (TC 1.A.23) family.</text>
</comment>
<dbReference type="Pfam" id="PF21088">
    <property type="entry name" value="MS_channel_1st"/>
    <property type="match status" value="1"/>
</dbReference>
<dbReference type="PANTHER" id="PTHR30347">
    <property type="entry name" value="POTASSIUM CHANNEL RELATED"/>
    <property type="match status" value="1"/>
</dbReference>
<evidence type="ECO:0000256" key="4">
    <source>
        <dbReference type="ARBA" id="ARBA00022692"/>
    </source>
</evidence>
<name>A0A418W6K9_9SPHN</name>
<feature type="domain" description="Mechanosensitive ion channel transmembrane helices 2/3" evidence="11">
    <location>
        <begin position="139"/>
        <end position="177"/>
    </location>
</feature>
<dbReference type="InterPro" id="IPR049142">
    <property type="entry name" value="MS_channel_1st"/>
</dbReference>
<dbReference type="PANTHER" id="PTHR30347:SF1">
    <property type="entry name" value="MECHANOSENSITIVE CHANNEL MSCK"/>
    <property type="match status" value="1"/>
</dbReference>
<accession>A0A418W6K9</accession>
<evidence type="ECO:0000259" key="11">
    <source>
        <dbReference type="Pfam" id="PF21088"/>
    </source>
</evidence>
<dbReference type="GO" id="GO:0005886">
    <property type="term" value="C:plasma membrane"/>
    <property type="evidence" value="ECO:0007669"/>
    <property type="project" value="UniProtKB-SubCell"/>
</dbReference>
<evidence type="ECO:0000256" key="5">
    <source>
        <dbReference type="ARBA" id="ARBA00022989"/>
    </source>
</evidence>
<dbReference type="InterPro" id="IPR023408">
    <property type="entry name" value="MscS_beta-dom_sf"/>
</dbReference>
<evidence type="ECO:0000256" key="3">
    <source>
        <dbReference type="ARBA" id="ARBA00022475"/>
    </source>
</evidence>
<gene>
    <name evidence="12" type="ORF">D3876_17370</name>
</gene>
<evidence type="ECO:0000259" key="10">
    <source>
        <dbReference type="Pfam" id="PF21082"/>
    </source>
</evidence>
<dbReference type="OrthoDB" id="9799209at2"/>
<feature type="compositionally biased region" description="Basic and acidic residues" evidence="7">
    <location>
        <begin position="1"/>
        <end position="23"/>
    </location>
</feature>
<evidence type="ECO:0000313" key="12">
    <source>
        <dbReference type="EMBL" id="RJF85671.1"/>
    </source>
</evidence>
<dbReference type="GO" id="GO:0008381">
    <property type="term" value="F:mechanosensitive monoatomic ion channel activity"/>
    <property type="evidence" value="ECO:0007669"/>
    <property type="project" value="UniProtKB-ARBA"/>
</dbReference>
<evidence type="ECO:0000256" key="7">
    <source>
        <dbReference type="SAM" id="MobiDB-lite"/>
    </source>
</evidence>
<organism evidence="12 13">
    <name type="scientific">Sphingomonas cavernae</name>
    <dbReference type="NCBI Taxonomy" id="2320861"/>
    <lineage>
        <taxon>Bacteria</taxon>
        <taxon>Pseudomonadati</taxon>
        <taxon>Pseudomonadota</taxon>
        <taxon>Alphaproteobacteria</taxon>
        <taxon>Sphingomonadales</taxon>
        <taxon>Sphingomonadaceae</taxon>
        <taxon>Sphingomonas</taxon>
    </lineage>
</organism>
<dbReference type="InterPro" id="IPR052702">
    <property type="entry name" value="MscS-like_channel"/>
</dbReference>
<keyword evidence="4 8" id="KW-0812">Transmembrane</keyword>
<dbReference type="InterPro" id="IPR011014">
    <property type="entry name" value="MscS_channel_TM-2"/>
</dbReference>
<dbReference type="EMBL" id="QYUM01000004">
    <property type="protein sequence ID" value="RJF85671.1"/>
    <property type="molecule type" value="Genomic_DNA"/>
</dbReference>
<feature type="domain" description="Mechanosensitive ion channel MscS" evidence="9">
    <location>
        <begin position="179"/>
        <end position="244"/>
    </location>
</feature>
<keyword evidence="6 8" id="KW-0472">Membrane</keyword>
<evidence type="ECO:0000256" key="6">
    <source>
        <dbReference type="ARBA" id="ARBA00023136"/>
    </source>
</evidence>
<dbReference type="InterPro" id="IPR011066">
    <property type="entry name" value="MscS_channel_C_sf"/>
</dbReference>
<dbReference type="AlphaFoldDB" id="A0A418W6K9"/>
<dbReference type="Pfam" id="PF21082">
    <property type="entry name" value="MS_channel_3rd"/>
    <property type="match status" value="1"/>
</dbReference>
<dbReference type="InterPro" id="IPR049278">
    <property type="entry name" value="MS_channel_C"/>
</dbReference>
<keyword evidence="3" id="KW-1003">Cell membrane</keyword>
<sequence>MDRGRAARPAPDRSRGFGRPDRRPRCRTGAFSGGAGMNGRKFGILYGLRWLVLVLVLVALFVLLSGEVPGSGPILDFMDRFGFEAARYRISLLSVSRLVVTVAALFVAVRLVNRLVHRYVKRADGLDPTQKLLTEKLIGIAVIAIAFFMGIDALGIDLTALTVFSGAFGLAVGFGLQKTFGNLFAGLILLMDRSIKPGDVIVVGDRFGWVNRIGTRAVSVVTRDGKEHLIPNENLMTQEVENWSYSDRNVRIHIPVRVSYHSDQDRALELMLEAARAAPRVLNDPPTVAWITAFGDSGVEYDIRLWINDPESGVGNVTSDVLTRMWKLFRENDIRLPFPQRDLHIRNWPEAPAPPST</sequence>
<dbReference type="SUPFAM" id="SSF82861">
    <property type="entry name" value="Mechanosensitive channel protein MscS (YggB), transmembrane region"/>
    <property type="match status" value="1"/>
</dbReference>
<dbReference type="Gene3D" id="3.30.70.100">
    <property type="match status" value="1"/>
</dbReference>
<evidence type="ECO:0000313" key="13">
    <source>
        <dbReference type="Proteomes" id="UP000286100"/>
    </source>
</evidence>
<keyword evidence="5 8" id="KW-1133">Transmembrane helix</keyword>
<feature type="transmembrane region" description="Helical" evidence="8">
    <location>
        <begin position="86"/>
        <end position="112"/>
    </location>
</feature>
<evidence type="ECO:0000256" key="1">
    <source>
        <dbReference type="ARBA" id="ARBA00004651"/>
    </source>
</evidence>
<dbReference type="SUPFAM" id="SSF50182">
    <property type="entry name" value="Sm-like ribonucleoproteins"/>
    <property type="match status" value="1"/>
</dbReference>
<feature type="domain" description="Mechanosensitive ion channel MscS C-terminal" evidence="10">
    <location>
        <begin position="254"/>
        <end position="335"/>
    </location>
</feature>
<dbReference type="Pfam" id="PF00924">
    <property type="entry name" value="MS_channel_2nd"/>
    <property type="match status" value="1"/>
</dbReference>
<dbReference type="Gene3D" id="2.30.30.60">
    <property type="match status" value="1"/>
</dbReference>
<keyword evidence="13" id="KW-1185">Reference proteome</keyword>
<dbReference type="Proteomes" id="UP000286100">
    <property type="component" value="Unassembled WGS sequence"/>
</dbReference>
<reference evidence="12 13" key="1">
    <citation type="submission" date="2018-09" db="EMBL/GenBank/DDBJ databases">
        <authorList>
            <person name="Zhu H."/>
        </authorList>
    </citation>
    <scope>NUCLEOTIDE SEQUENCE [LARGE SCALE GENOMIC DNA]</scope>
    <source>
        <strain evidence="12 13">K2R01-6</strain>
    </source>
</reference>
<feature type="region of interest" description="Disordered" evidence="7">
    <location>
        <begin position="1"/>
        <end position="32"/>
    </location>
</feature>